<dbReference type="SUPFAM" id="SSF51261">
    <property type="entry name" value="Duplicated hybrid motif"/>
    <property type="match status" value="1"/>
</dbReference>
<comment type="caution">
    <text evidence="22">The sequence shown here is derived from an EMBL/GenBank/DDBJ whole genome shotgun (WGS) entry which is preliminary data.</text>
</comment>
<evidence type="ECO:0000259" key="20">
    <source>
        <dbReference type="PROSITE" id="PS51098"/>
    </source>
</evidence>
<dbReference type="InterPro" id="IPR011055">
    <property type="entry name" value="Dup_hybrid_motif"/>
</dbReference>
<evidence type="ECO:0000256" key="17">
    <source>
        <dbReference type="SAM" id="MobiDB-lite"/>
    </source>
</evidence>
<dbReference type="Proteomes" id="UP000033695">
    <property type="component" value="Unassembled WGS sequence"/>
</dbReference>
<evidence type="ECO:0000259" key="19">
    <source>
        <dbReference type="PROSITE" id="PS51093"/>
    </source>
</evidence>
<dbReference type="HOGENOM" id="CLU_012312_2_1_9"/>
<feature type="region of interest" description="Disordered" evidence="17">
    <location>
        <begin position="462"/>
        <end position="484"/>
    </location>
</feature>
<feature type="active site" description="Phosphocysteine intermediate; for EIIB activity" evidence="16">
    <location>
        <position position="26"/>
    </location>
</feature>
<dbReference type="EC" id="2.7.1.211" evidence="11"/>
<dbReference type="SUPFAM" id="SSF55604">
    <property type="entry name" value="Glucose permease domain IIB"/>
    <property type="match status" value="1"/>
</dbReference>
<dbReference type="OrthoDB" id="9769191at2"/>
<dbReference type="STRING" id="1218508.JG29_13810"/>
<dbReference type="FunFam" id="3.30.1360.60:FF:000001">
    <property type="entry name" value="PTS system glucose-specific IIBC component PtsG"/>
    <property type="match status" value="1"/>
</dbReference>
<evidence type="ECO:0000256" key="9">
    <source>
        <dbReference type="ARBA" id="ARBA00022989"/>
    </source>
</evidence>
<organism evidence="22 23">
    <name type="scientific">Bombilactobacillus mellis</name>
    <dbReference type="NCBI Taxonomy" id="1218508"/>
    <lineage>
        <taxon>Bacteria</taxon>
        <taxon>Bacillati</taxon>
        <taxon>Bacillota</taxon>
        <taxon>Bacilli</taxon>
        <taxon>Lactobacillales</taxon>
        <taxon>Lactobacillaceae</taxon>
        <taxon>Bombilactobacillus</taxon>
    </lineage>
</organism>
<dbReference type="EMBL" id="JXBZ01000009">
    <property type="protein sequence ID" value="KJY48322.1"/>
    <property type="molecule type" value="Genomic_DNA"/>
</dbReference>
<evidence type="ECO:0000256" key="3">
    <source>
        <dbReference type="ARBA" id="ARBA00022475"/>
    </source>
</evidence>
<evidence type="ECO:0000256" key="8">
    <source>
        <dbReference type="ARBA" id="ARBA00022777"/>
    </source>
</evidence>
<keyword evidence="8" id="KW-0418">Kinase</keyword>
<keyword evidence="4" id="KW-0762">Sugar transport</keyword>
<evidence type="ECO:0000313" key="23">
    <source>
        <dbReference type="Proteomes" id="UP000033695"/>
    </source>
</evidence>
<comment type="catalytic activity">
    <reaction evidence="13">
        <text>N(pros)-phospho-L-histidyl-[protein](out) + sucrose = sucrose 6(G)-phosphate(in) + L-histidyl-[protein]</text>
        <dbReference type="Rhea" id="RHEA:49236"/>
        <dbReference type="Rhea" id="RHEA-COMP:9745"/>
        <dbReference type="Rhea" id="RHEA-COMP:9746"/>
        <dbReference type="ChEBI" id="CHEBI:17992"/>
        <dbReference type="ChEBI" id="CHEBI:29979"/>
        <dbReference type="ChEBI" id="CHEBI:64837"/>
        <dbReference type="ChEBI" id="CHEBI:91002"/>
        <dbReference type="EC" id="2.7.1.211"/>
    </reaction>
</comment>
<feature type="transmembrane region" description="Helical" evidence="18">
    <location>
        <begin position="294"/>
        <end position="317"/>
    </location>
</feature>
<dbReference type="NCBIfam" id="TIGR01995">
    <property type="entry name" value="PTS-II-ABC-beta"/>
    <property type="match status" value="1"/>
</dbReference>
<feature type="transmembrane region" description="Helical" evidence="18">
    <location>
        <begin position="181"/>
        <end position="201"/>
    </location>
</feature>
<gene>
    <name evidence="22" type="ORF">JG29_13810</name>
</gene>
<evidence type="ECO:0000256" key="11">
    <source>
        <dbReference type="ARBA" id="ARBA00044053"/>
    </source>
</evidence>
<proteinExistence type="predicted"/>
<name>A0A0F4KNS1_9LACO</name>
<evidence type="ECO:0000256" key="12">
    <source>
        <dbReference type="ARBA" id="ARBA00045139"/>
    </source>
</evidence>
<dbReference type="AlphaFoldDB" id="A0A0F4KNS1"/>
<reference evidence="22 23" key="1">
    <citation type="submission" date="2014-12" db="EMBL/GenBank/DDBJ databases">
        <title>Comparative genomics of the lactic acid bacteria isolated from the honey bee gut.</title>
        <authorList>
            <person name="Ellegaard K.M."/>
            <person name="Tamarit D."/>
            <person name="Javelind E."/>
            <person name="Olofsson T."/>
            <person name="Andersson S.G."/>
            <person name="Vasquez A."/>
        </authorList>
    </citation>
    <scope>NUCLEOTIDE SEQUENCE [LARGE SCALE GENOMIC DNA]</scope>
    <source>
        <strain evidence="22 23">Hon2</strain>
    </source>
</reference>
<dbReference type="GO" id="GO:0016301">
    <property type="term" value="F:kinase activity"/>
    <property type="evidence" value="ECO:0007669"/>
    <property type="project" value="UniProtKB-KW"/>
</dbReference>
<dbReference type="InterPro" id="IPR003352">
    <property type="entry name" value="PTS_EIIC"/>
</dbReference>
<feature type="transmembrane region" description="Helical" evidence="18">
    <location>
        <begin position="430"/>
        <end position="451"/>
    </location>
</feature>
<dbReference type="GO" id="GO:0008982">
    <property type="term" value="F:protein-N(PI)-phosphohistidine-sugar phosphotransferase activity"/>
    <property type="evidence" value="ECO:0007669"/>
    <property type="project" value="InterPro"/>
</dbReference>
<dbReference type="CDD" id="cd00212">
    <property type="entry name" value="PTS_IIB_glc"/>
    <property type="match status" value="1"/>
</dbReference>
<dbReference type="InterPro" id="IPR050558">
    <property type="entry name" value="PTS_Sugar-Specific_Components"/>
</dbReference>
<evidence type="ECO:0000313" key="22">
    <source>
        <dbReference type="EMBL" id="KJY48322.1"/>
    </source>
</evidence>
<evidence type="ECO:0000259" key="21">
    <source>
        <dbReference type="PROSITE" id="PS51103"/>
    </source>
</evidence>
<dbReference type="PATRIC" id="fig|1218508.4.peg.1373"/>
<dbReference type="InterPro" id="IPR001996">
    <property type="entry name" value="PTS_IIB_1"/>
</dbReference>
<dbReference type="PROSITE" id="PS01035">
    <property type="entry name" value="PTS_EIIB_TYPE_1_CYS"/>
    <property type="match status" value="1"/>
</dbReference>
<evidence type="ECO:0000256" key="1">
    <source>
        <dbReference type="ARBA" id="ARBA00004651"/>
    </source>
</evidence>
<dbReference type="InterPro" id="IPR011297">
    <property type="entry name" value="PTS_IIABC_b_glu"/>
</dbReference>
<feature type="transmembrane region" description="Helical" evidence="18">
    <location>
        <begin position="208"/>
        <end position="232"/>
    </location>
</feature>
<dbReference type="InterPro" id="IPR036878">
    <property type="entry name" value="Glu_permease_IIB"/>
</dbReference>
<dbReference type="RefSeq" id="WP_045923211.1">
    <property type="nucleotide sequence ID" value="NZ_JBHTHW010000005.1"/>
</dbReference>
<evidence type="ECO:0000256" key="18">
    <source>
        <dbReference type="SAM" id="Phobius"/>
    </source>
</evidence>
<keyword evidence="9 18" id="KW-1133">Transmembrane helix</keyword>
<dbReference type="PANTHER" id="PTHR30175:SF1">
    <property type="entry name" value="PTS SYSTEM ARBUTIN-, CELLOBIOSE-, AND SALICIN-SPECIFIC EIIBC COMPONENT-RELATED"/>
    <property type="match status" value="1"/>
</dbReference>
<dbReference type="FunFam" id="2.70.70.10:FF:000001">
    <property type="entry name" value="PTS system glucose-specific IIA component"/>
    <property type="match status" value="1"/>
</dbReference>
<comment type="subcellular location">
    <subcellularLocation>
        <location evidence="1">Cell membrane</location>
        <topology evidence="1">Multi-pass membrane protein</topology>
    </subcellularLocation>
</comment>
<evidence type="ECO:0000256" key="4">
    <source>
        <dbReference type="ARBA" id="ARBA00022597"/>
    </source>
</evidence>
<feature type="transmembrane region" description="Helical" evidence="18">
    <location>
        <begin position="252"/>
        <end position="273"/>
    </location>
</feature>
<dbReference type="Gene3D" id="2.70.70.10">
    <property type="entry name" value="Glucose Permease (Domain IIA)"/>
    <property type="match status" value="1"/>
</dbReference>
<evidence type="ECO:0000256" key="2">
    <source>
        <dbReference type="ARBA" id="ARBA00022448"/>
    </source>
</evidence>
<dbReference type="Pfam" id="PF00358">
    <property type="entry name" value="PTS_EIIA_1"/>
    <property type="match status" value="1"/>
</dbReference>
<feature type="domain" description="PTS EIIB type-1" evidence="20">
    <location>
        <begin position="4"/>
        <end position="86"/>
    </location>
</feature>
<evidence type="ECO:0000256" key="16">
    <source>
        <dbReference type="PROSITE-ProRule" id="PRU00421"/>
    </source>
</evidence>
<feature type="domain" description="PTS EIIC type-1" evidence="21">
    <location>
        <begin position="114"/>
        <end position="471"/>
    </location>
</feature>
<dbReference type="GO" id="GO:0005886">
    <property type="term" value="C:plasma membrane"/>
    <property type="evidence" value="ECO:0007669"/>
    <property type="project" value="UniProtKB-SubCell"/>
</dbReference>
<keyword evidence="2" id="KW-0813">Transport</keyword>
<dbReference type="Pfam" id="PF02378">
    <property type="entry name" value="PTS_EIIC"/>
    <property type="match status" value="1"/>
</dbReference>
<feature type="compositionally biased region" description="Low complexity" evidence="17">
    <location>
        <begin position="462"/>
        <end position="476"/>
    </location>
</feature>
<evidence type="ECO:0000256" key="5">
    <source>
        <dbReference type="ARBA" id="ARBA00022679"/>
    </source>
</evidence>
<keyword evidence="10 18" id="KW-0472">Membrane</keyword>
<dbReference type="PROSITE" id="PS51098">
    <property type="entry name" value="PTS_EIIB_TYPE_1"/>
    <property type="match status" value="1"/>
</dbReference>
<dbReference type="PANTHER" id="PTHR30175">
    <property type="entry name" value="PHOSPHOTRANSFERASE SYSTEM TRANSPORT PROTEIN"/>
    <property type="match status" value="1"/>
</dbReference>
<dbReference type="Pfam" id="PF00367">
    <property type="entry name" value="PTS_EIIB"/>
    <property type="match status" value="1"/>
</dbReference>
<evidence type="ECO:0000256" key="6">
    <source>
        <dbReference type="ARBA" id="ARBA00022683"/>
    </source>
</evidence>
<dbReference type="NCBIfam" id="TIGR00830">
    <property type="entry name" value="PTBA"/>
    <property type="match status" value="1"/>
</dbReference>
<evidence type="ECO:0000256" key="7">
    <source>
        <dbReference type="ARBA" id="ARBA00022692"/>
    </source>
</evidence>
<keyword evidence="3" id="KW-1003">Cell membrane</keyword>
<dbReference type="InterPro" id="IPR013013">
    <property type="entry name" value="PTS_EIIC_1"/>
</dbReference>
<protein>
    <recommendedName>
        <fullName evidence="14">PTS system sucrose-specific EIIBCA component</fullName>
        <ecNumber evidence="11">2.7.1.211</ecNumber>
    </recommendedName>
    <alternativeName>
        <fullName evidence="15">EIIBCA-Scr</fullName>
    </alternativeName>
</protein>
<dbReference type="GO" id="GO:0090589">
    <property type="term" value="F:protein-phosphocysteine-trehalose phosphotransferase system transporter activity"/>
    <property type="evidence" value="ECO:0007669"/>
    <property type="project" value="TreeGrafter"/>
</dbReference>
<evidence type="ECO:0000256" key="13">
    <source>
        <dbReference type="ARBA" id="ARBA00048931"/>
    </source>
</evidence>
<keyword evidence="23" id="KW-1185">Reference proteome</keyword>
<dbReference type="PROSITE" id="PS00371">
    <property type="entry name" value="PTS_EIIA_TYPE_1_HIS"/>
    <property type="match status" value="1"/>
</dbReference>
<comment type="function">
    <text evidence="12">The phosphoenolpyruvate-dependent sugar phosphotransferase system (sugar PTS), a major carbohydrate active transport system, catalyzes the phosphorylation of incoming sugar substrates concomitantly with their translocation across the cell membrane. This system is involved in sucrose transport.</text>
</comment>
<keyword evidence="7 18" id="KW-0812">Transmembrane</keyword>
<evidence type="ECO:0000256" key="15">
    <source>
        <dbReference type="ARBA" id="ARBA00081008"/>
    </source>
</evidence>
<dbReference type="Gene3D" id="3.30.1360.60">
    <property type="entry name" value="Glucose permease domain IIB"/>
    <property type="match status" value="1"/>
</dbReference>
<evidence type="ECO:0000256" key="10">
    <source>
        <dbReference type="ARBA" id="ARBA00023136"/>
    </source>
</evidence>
<dbReference type="GO" id="GO:0015771">
    <property type="term" value="P:trehalose transport"/>
    <property type="evidence" value="ECO:0007669"/>
    <property type="project" value="TreeGrafter"/>
</dbReference>
<feature type="transmembrane region" description="Helical" evidence="18">
    <location>
        <begin position="332"/>
        <end position="352"/>
    </location>
</feature>
<dbReference type="InterPro" id="IPR001127">
    <property type="entry name" value="PTS_EIIA_1_perm"/>
</dbReference>
<feature type="domain" description="PTS EIIA type-1" evidence="19">
    <location>
        <begin position="504"/>
        <end position="608"/>
    </location>
</feature>
<feature type="transmembrane region" description="Helical" evidence="18">
    <location>
        <begin position="155"/>
        <end position="175"/>
    </location>
</feature>
<dbReference type="InterPro" id="IPR018113">
    <property type="entry name" value="PTrfase_EIIB_Cys"/>
</dbReference>
<dbReference type="PROSITE" id="PS51103">
    <property type="entry name" value="PTS_EIIC_TYPE_1"/>
    <property type="match status" value="1"/>
</dbReference>
<dbReference type="PROSITE" id="PS51093">
    <property type="entry name" value="PTS_EIIA_TYPE_1"/>
    <property type="match status" value="1"/>
</dbReference>
<keyword evidence="6" id="KW-0598">Phosphotransferase system</keyword>
<evidence type="ECO:0000256" key="14">
    <source>
        <dbReference type="ARBA" id="ARBA00074554"/>
    </source>
</evidence>
<feature type="transmembrane region" description="Helical" evidence="18">
    <location>
        <begin position="390"/>
        <end position="410"/>
    </location>
</feature>
<sequence>MDYKNLAEQILQLVGGDENIKSAWHCATRLRFLLKDEKQAQTEKIEALDGVITVVQAGGQYQIVIGNNVSQVYDALVALDGRLGAGDDTDKTAAAATTEKQKLTFKGAFDAFIAFISGSFTPFLGAMAGAGILKGLLALFTALHWMTPQTGAYQIWYAAADGIFYFLPIVLAFTAAKQLKVNQYVTVAIAMALVYPTMVALTSKHAAINFLGIPIVPTTYTSTVIPILLVVWVQKYLEPIFNKFWHESVRNILSPLCVLMVLVPLTFIVVGPISSAISNALASIVLALYQNARIVSGLVLGAFWEVFVIFGVHWAFVPVMMNNLSKWGYDPLMPILLAAVLSQAGAALGVFLRTKNDKMKGLAGSNTITAIFGITEPTVYGITLKMKKPFYCAMAAGAIGGAIVALSGAHANSVSLASVLSIPTFIGKGLGLSIIGDLAAFILGAVFTMLWGGVNSQPALATEAPATAPSTKTETSNTEKKYNQATSLNSPLTGKIVALKDVKDEVFSSGAMGQGIAIDPSVGEVVAPAAATVQMVFPTGHAIGLVTDTGAEILIHVGMDTVQLDGKGFNTLVQKGDHVTAGQVLITFDINIIQQAGLEITTPIIITNTKNYHQVKTLATGEIKQNQALLELS</sequence>
<dbReference type="GO" id="GO:0009401">
    <property type="term" value="P:phosphoenolpyruvate-dependent sugar phosphotransferase system"/>
    <property type="evidence" value="ECO:0007669"/>
    <property type="project" value="UniProtKB-KW"/>
</dbReference>
<accession>A0A0F4KNS1</accession>
<keyword evidence="5" id="KW-0808">Transferase</keyword>